<evidence type="ECO:0000256" key="1">
    <source>
        <dbReference type="SAM" id="Phobius"/>
    </source>
</evidence>
<dbReference type="RefSeq" id="WP_242005651.1">
    <property type="nucleotide sequence ID" value="NZ_BAABDB010000004.1"/>
</dbReference>
<comment type="caution">
    <text evidence="2">The sequence shown here is derived from an EMBL/GenBank/DDBJ whole genome shotgun (WGS) entry which is preliminary data.</text>
</comment>
<dbReference type="AlphaFoldDB" id="A0A841QEW9"/>
<keyword evidence="3" id="KW-1185">Reference proteome</keyword>
<proteinExistence type="predicted"/>
<keyword evidence="1" id="KW-1133">Transmembrane helix</keyword>
<gene>
    <name evidence="2" type="ORF">HNR55_001218</name>
</gene>
<evidence type="ECO:0000313" key="2">
    <source>
        <dbReference type="EMBL" id="MBB6456637.1"/>
    </source>
</evidence>
<dbReference type="EMBL" id="JACHIE010000004">
    <property type="protein sequence ID" value="MBB6456637.1"/>
    <property type="molecule type" value="Genomic_DNA"/>
</dbReference>
<sequence length="61" mass="6782">MPLTAGIVWGVLFPARLLWRLGWGSVFVPFDAMLAGSVAYGLYGRVLLEIQLGYLWRRGNG</sequence>
<name>A0A841QEW9_9PROT</name>
<keyword evidence="1" id="KW-0812">Transmembrane</keyword>
<organism evidence="2 3">
    <name type="scientific">Acetobacter lovaniensis</name>
    <dbReference type="NCBI Taxonomy" id="104100"/>
    <lineage>
        <taxon>Bacteria</taxon>
        <taxon>Pseudomonadati</taxon>
        <taxon>Pseudomonadota</taxon>
        <taxon>Alphaproteobacteria</taxon>
        <taxon>Acetobacterales</taxon>
        <taxon>Acetobacteraceae</taxon>
        <taxon>Acetobacter</taxon>
    </lineage>
</organism>
<reference evidence="2 3" key="1">
    <citation type="submission" date="2020-08" db="EMBL/GenBank/DDBJ databases">
        <title>Genomic Encyclopedia of Type Strains, Phase IV (KMG-IV): sequencing the most valuable type-strain genomes for metagenomic binning, comparative biology and taxonomic classification.</title>
        <authorList>
            <person name="Goeker M."/>
        </authorList>
    </citation>
    <scope>NUCLEOTIDE SEQUENCE [LARGE SCALE GENOMIC DNA]</scope>
    <source>
        <strain evidence="2 3">DSM 4491</strain>
    </source>
</reference>
<dbReference type="Proteomes" id="UP000578000">
    <property type="component" value="Unassembled WGS sequence"/>
</dbReference>
<evidence type="ECO:0000313" key="3">
    <source>
        <dbReference type="Proteomes" id="UP000578000"/>
    </source>
</evidence>
<protein>
    <submittedName>
        <fullName evidence="2">Uncharacterized protein</fullName>
    </submittedName>
</protein>
<accession>A0A841QEW9</accession>
<feature type="transmembrane region" description="Helical" evidence="1">
    <location>
        <begin position="27"/>
        <end position="48"/>
    </location>
</feature>
<keyword evidence="1" id="KW-0472">Membrane</keyword>